<evidence type="ECO:0000313" key="2">
    <source>
        <dbReference type="Proteomes" id="UP000484885"/>
    </source>
</evidence>
<evidence type="ECO:0000313" key="1">
    <source>
        <dbReference type="EMBL" id="NDY95074.1"/>
    </source>
</evidence>
<proteinExistence type="predicted"/>
<sequence length="45" mass="4841">MRSIATALGMALMMAAVVVILGISDSEAWHAILEQVMGPRGWLQD</sequence>
<gene>
    <name evidence="1" type="ORF">G3I74_04965</name>
</gene>
<keyword evidence="2" id="KW-1185">Reference proteome</keyword>
<protein>
    <submittedName>
        <fullName evidence="1">Uncharacterized protein</fullName>
    </submittedName>
</protein>
<name>A0A845UX45_9GAMM</name>
<dbReference type="RefSeq" id="WP_164210480.1">
    <property type="nucleotide sequence ID" value="NZ_JAAGSC010000037.1"/>
</dbReference>
<dbReference type="EMBL" id="JAAGSC010000037">
    <property type="protein sequence ID" value="NDY95074.1"/>
    <property type="molecule type" value="Genomic_DNA"/>
</dbReference>
<dbReference type="Proteomes" id="UP000484885">
    <property type="component" value="Unassembled WGS sequence"/>
</dbReference>
<dbReference type="AlphaFoldDB" id="A0A845UX45"/>
<accession>A0A845UX45</accession>
<organism evidence="1 2">
    <name type="scientific">Wenzhouxiangella limi</name>
    <dbReference type="NCBI Taxonomy" id="2707351"/>
    <lineage>
        <taxon>Bacteria</taxon>
        <taxon>Pseudomonadati</taxon>
        <taxon>Pseudomonadota</taxon>
        <taxon>Gammaproteobacteria</taxon>
        <taxon>Chromatiales</taxon>
        <taxon>Wenzhouxiangellaceae</taxon>
        <taxon>Wenzhouxiangella</taxon>
    </lineage>
</organism>
<reference evidence="1 2" key="1">
    <citation type="submission" date="2020-02" db="EMBL/GenBank/DDBJ databases">
        <authorList>
            <person name="Zhang X.-Y."/>
        </authorList>
    </citation>
    <scope>NUCLEOTIDE SEQUENCE [LARGE SCALE GENOMIC DNA]</scope>
    <source>
        <strain evidence="1 2">C33</strain>
    </source>
</reference>
<comment type="caution">
    <text evidence="1">The sequence shown here is derived from an EMBL/GenBank/DDBJ whole genome shotgun (WGS) entry which is preliminary data.</text>
</comment>